<name>A0A7Z7J3U6_XANCH</name>
<gene>
    <name evidence="1" type="ORF">XFF6991_580010</name>
</gene>
<dbReference type="InterPro" id="IPR043099">
    <property type="entry name" value="CypI_dom_I"/>
</dbReference>
<dbReference type="EMBL" id="OCZC01000086">
    <property type="protein sequence ID" value="SOO26814.1"/>
    <property type="molecule type" value="Genomic_DNA"/>
</dbReference>
<evidence type="ECO:0000313" key="1">
    <source>
        <dbReference type="EMBL" id="SOO26814.1"/>
    </source>
</evidence>
<dbReference type="InterPro" id="IPR010592">
    <property type="entry name" value="CypI"/>
</dbReference>
<accession>A0A7Z7J3U6</accession>
<protein>
    <submittedName>
        <fullName evidence="1">Alkylphosphonate ABC transporter, substrate-bindin</fullName>
    </submittedName>
</protein>
<proteinExistence type="predicted"/>
<dbReference type="AlphaFoldDB" id="A0A7Z7J3U6"/>
<evidence type="ECO:0000313" key="2">
    <source>
        <dbReference type="Proteomes" id="UP000234345"/>
    </source>
</evidence>
<sequence>MTGGKLMMAVSKPVATKPATPAQANPGTNGMMDKNNAVVRTLTMTNPAGYDVVLARKGLLDKQVELLSKALNSLSLTENTYGIYTGYNKFMPLSNELFEKLVKLQVQAESTENLVTEIDKIQKQNY</sequence>
<dbReference type="Proteomes" id="UP000234345">
    <property type="component" value="Unassembled WGS sequence"/>
</dbReference>
<organism evidence="1 2">
    <name type="scientific">Xanthomonas campestris pv. phaseoli</name>
    <dbReference type="NCBI Taxonomy" id="317013"/>
    <lineage>
        <taxon>Bacteria</taxon>
        <taxon>Pseudomonadati</taxon>
        <taxon>Pseudomonadota</taxon>
        <taxon>Gammaproteobacteria</taxon>
        <taxon>Lysobacterales</taxon>
        <taxon>Lysobacteraceae</taxon>
        <taxon>Xanthomonas</taxon>
    </lineage>
</organism>
<dbReference type="Gene3D" id="3.40.190.180">
    <property type="entry name" value="Cypl, domain I"/>
    <property type="match status" value="1"/>
</dbReference>
<reference evidence="1 2" key="1">
    <citation type="submission" date="2017-10" db="EMBL/GenBank/DDBJ databases">
        <authorList>
            <person name="Regsiter A."/>
            <person name="William W."/>
        </authorList>
    </citation>
    <scope>NUCLEOTIDE SEQUENCE [LARGE SCALE GENOMIC DNA]</scope>
    <source>
        <strain evidence="1 2">CFBP6991</strain>
    </source>
</reference>
<comment type="caution">
    <text evidence="1">The sequence shown here is derived from an EMBL/GenBank/DDBJ whole genome shotgun (WGS) entry which is preliminary data.</text>
</comment>
<dbReference type="Pfam" id="PF06646">
    <property type="entry name" value="CypI"/>
    <property type="match status" value="1"/>
</dbReference>